<accession>X0UD09</accession>
<dbReference type="AlphaFoldDB" id="X0UD09"/>
<sequence length="60" mass="6714">MQYSVVFNVATAFYSAGVHNPLIDILNDFTERGGRIHILTSIMNNFNNPDHLALLKKLAP</sequence>
<organism evidence="1">
    <name type="scientific">marine sediment metagenome</name>
    <dbReference type="NCBI Taxonomy" id="412755"/>
    <lineage>
        <taxon>unclassified sequences</taxon>
        <taxon>metagenomes</taxon>
        <taxon>ecological metagenomes</taxon>
    </lineage>
</organism>
<name>X0UD09_9ZZZZ</name>
<comment type="caution">
    <text evidence="1">The sequence shown here is derived from an EMBL/GenBank/DDBJ whole genome shotgun (WGS) entry which is preliminary data.</text>
</comment>
<evidence type="ECO:0000313" key="1">
    <source>
        <dbReference type="EMBL" id="GAF97206.1"/>
    </source>
</evidence>
<gene>
    <name evidence="1" type="ORF">S01H1_24642</name>
</gene>
<protein>
    <submittedName>
        <fullName evidence="1">Uncharacterized protein</fullName>
    </submittedName>
</protein>
<reference evidence="1" key="1">
    <citation type="journal article" date="2014" name="Front. Microbiol.">
        <title>High frequency of phylogenetically diverse reductive dehalogenase-homologous genes in deep subseafloor sedimentary metagenomes.</title>
        <authorList>
            <person name="Kawai M."/>
            <person name="Futagami T."/>
            <person name="Toyoda A."/>
            <person name="Takaki Y."/>
            <person name="Nishi S."/>
            <person name="Hori S."/>
            <person name="Arai W."/>
            <person name="Tsubouchi T."/>
            <person name="Morono Y."/>
            <person name="Uchiyama I."/>
            <person name="Ito T."/>
            <person name="Fujiyama A."/>
            <person name="Inagaki F."/>
            <person name="Takami H."/>
        </authorList>
    </citation>
    <scope>NUCLEOTIDE SEQUENCE</scope>
    <source>
        <strain evidence="1">Expedition CK06-06</strain>
    </source>
</reference>
<dbReference type="EMBL" id="BARS01014824">
    <property type="protein sequence ID" value="GAF97206.1"/>
    <property type="molecule type" value="Genomic_DNA"/>
</dbReference>
<proteinExistence type="predicted"/>